<organism evidence="1 2">
    <name type="scientific">Arthrobotrys oligospora (strain ATCC 24927 / CBS 115.81 / DSM 1491)</name>
    <name type="common">Nematode-trapping fungus</name>
    <name type="synonym">Didymozoophaga oligospora</name>
    <dbReference type="NCBI Taxonomy" id="756982"/>
    <lineage>
        <taxon>Eukaryota</taxon>
        <taxon>Fungi</taxon>
        <taxon>Dikarya</taxon>
        <taxon>Ascomycota</taxon>
        <taxon>Pezizomycotina</taxon>
        <taxon>Orbiliomycetes</taxon>
        <taxon>Orbiliales</taxon>
        <taxon>Orbiliaceae</taxon>
        <taxon>Orbilia</taxon>
        <taxon>Orbilia oligospora</taxon>
    </lineage>
</organism>
<dbReference type="eggNOG" id="ENOG502S3G3">
    <property type="taxonomic scope" value="Eukaryota"/>
</dbReference>
<proteinExistence type="predicted"/>
<reference evidence="1 2" key="1">
    <citation type="journal article" date="2011" name="PLoS Pathog.">
        <title>Genomic and proteomic analyses of the fungus Arthrobotrys oligospora provide insights into nematode-trap formation.</title>
        <authorList>
            <person name="Yang J."/>
            <person name="Wang L."/>
            <person name="Ji X."/>
            <person name="Feng Y."/>
            <person name="Li X."/>
            <person name="Zou C."/>
            <person name="Xu J."/>
            <person name="Ren Y."/>
            <person name="Mi Q."/>
            <person name="Wu J."/>
            <person name="Liu S."/>
            <person name="Liu Y."/>
            <person name="Huang X."/>
            <person name="Wang H."/>
            <person name="Niu X."/>
            <person name="Li J."/>
            <person name="Liang L."/>
            <person name="Luo Y."/>
            <person name="Ji K."/>
            <person name="Zhou W."/>
            <person name="Yu Z."/>
            <person name="Li G."/>
            <person name="Liu Y."/>
            <person name="Li L."/>
            <person name="Qiao M."/>
            <person name="Feng L."/>
            <person name="Zhang K.-Q."/>
        </authorList>
    </citation>
    <scope>NUCLEOTIDE SEQUENCE [LARGE SCALE GENOMIC DNA]</scope>
    <source>
        <strain evidence="2">ATCC 24927 / CBS 115.81 / DSM 1491</strain>
    </source>
</reference>
<evidence type="ECO:0000313" key="2">
    <source>
        <dbReference type="Proteomes" id="UP000008784"/>
    </source>
</evidence>
<dbReference type="STRING" id="756982.G1XME5"/>
<dbReference type="GeneID" id="22896642"/>
<gene>
    <name evidence="1" type="ORF">AOL_s00164g1</name>
</gene>
<dbReference type="EMBL" id="ADOT01000253">
    <property type="protein sequence ID" value="EGX45681.1"/>
    <property type="molecule type" value="Genomic_DNA"/>
</dbReference>
<dbReference type="RefSeq" id="XP_011125657.1">
    <property type="nucleotide sequence ID" value="XM_011127355.1"/>
</dbReference>
<dbReference type="InParanoid" id="G1XME5"/>
<dbReference type="Proteomes" id="UP000008784">
    <property type="component" value="Unassembled WGS sequence"/>
</dbReference>
<protein>
    <submittedName>
        <fullName evidence="1">Uncharacterized protein</fullName>
    </submittedName>
</protein>
<name>G1XME5_ARTOA</name>
<accession>G1XME5</accession>
<sequence length="159" mass="18423">MLVPALLKSEFSKGKNVEGETAVVVLLGFTIKQTKVMMAVFEYFRNSMLIVVLVAVLSIKFLDFDPFDGIKPYELRNFLAQLNNKYEGEAIKFAIFRKKIVYVVSFLKGNLVELAFNEYDIDDKEWNWDIYAEFTIWFEKAFGDPNPAGTAERELRNLR</sequence>
<dbReference type="HOGENOM" id="CLU_1660302_0_0_1"/>
<keyword evidence="2" id="KW-1185">Reference proteome</keyword>
<evidence type="ECO:0000313" key="1">
    <source>
        <dbReference type="EMBL" id="EGX45681.1"/>
    </source>
</evidence>
<comment type="caution">
    <text evidence="1">The sequence shown here is derived from an EMBL/GenBank/DDBJ whole genome shotgun (WGS) entry which is preliminary data.</text>
</comment>
<dbReference type="AlphaFoldDB" id="G1XME5"/>